<dbReference type="AlphaFoldDB" id="A0AAU9WPJ2"/>
<keyword evidence="4" id="KW-1185">Reference proteome</keyword>
<protein>
    <recommendedName>
        <fullName evidence="2">BSD domain-containing protein</fullName>
    </recommendedName>
</protein>
<organism evidence="3 4">
    <name type="scientific">Pocillopora meandrina</name>
    <dbReference type="NCBI Taxonomy" id="46732"/>
    <lineage>
        <taxon>Eukaryota</taxon>
        <taxon>Metazoa</taxon>
        <taxon>Cnidaria</taxon>
        <taxon>Anthozoa</taxon>
        <taxon>Hexacorallia</taxon>
        <taxon>Scleractinia</taxon>
        <taxon>Astrocoeniina</taxon>
        <taxon>Pocilloporidae</taxon>
        <taxon>Pocillopora</taxon>
    </lineage>
</organism>
<reference evidence="3 4" key="1">
    <citation type="submission" date="2022-05" db="EMBL/GenBank/DDBJ databases">
        <authorList>
            <consortium name="Genoscope - CEA"/>
            <person name="William W."/>
        </authorList>
    </citation>
    <scope>NUCLEOTIDE SEQUENCE [LARGE SCALE GENOMIC DNA]</scope>
</reference>
<dbReference type="GO" id="GO:0048172">
    <property type="term" value="P:regulation of short-term neuronal synaptic plasticity"/>
    <property type="evidence" value="ECO:0007669"/>
    <property type="project" value="TreeGrafter"/>
</dbReference>
<feature type="compositionally biased region" description="Basic and acidic residues" evidence="1">
    <location>
        <begin position="344"/>
        <end position="361"/>
    </location>
</feature>
<gene>
    <name evidence="3" type="ORF">PMEA_00009212</name>
</gene>
<accession>A0AAU9WPJ2</accession>
<dbReference type="PANTHER" id="PTHR16019:SF6">
    <property type="entry name" value="SYNAPSE-ASSOCIATED PROTEIN 1"/>
    <property type="match status" value="1"/>
</dbReference>
<name>A0AAU9WPJ2_9CNID</name>
<feature type="compositionally biased region" description="Polar residues" evidence="1">
    <location>
        <begin position="362"/>
        <end position="371"/>
    </location>
</feature>
<feature type="compositionally biased region" description="Basic and acidic residues" evidence="1">
    <location>
        <begin position="76"/>
        <end position="109"/>
    </location>
</feature>
<dbReference type="GO" id="GO:0005794">
    <property type="term" value="C:Golgi apparatus"/>
    <property type="evidence" value="ECO:0007669"/>
    <property type="project" value="TreeGrafter"/>
</dbReference>
<evidence type="ECO:0000256" key="1">
    <source>
        <dbReference type="SAM" id="MobiDB-lite"/>
    </source>
</evidence>
<sequence>MDDKAIKSFMLTNVGRYTLHCMLICIGNLTSRENIMAIKMDEKAMFRNRFVKNQDKSMFSWWSSLEPPKSEGGGDTSEKPVEGESKTNVESSDDSKPDVSTNESERKGSELDYAKDVAKNVGSFLFSFASVATSTAYKVKDSVKETVEKQSIIGDFKKQQDEFVKEKNCKRRETAVPPWVGYNEEETMKNQILALSTDERNFLRDPPSGVPFHFESDSMYPVALATLQEDKNLSKMRFQLVPKKISEERFWRNYFYRVSLIKQSTQLTSLAAAGGGGSNGSDRQNATSETKSDTESSQSGAVNVPRKNVEKPNTPEEDFSEPISDEHSVQNEFISDSFAQTEQELSHDDLRQIGMEKKPEGDQNNQSNPTEGTKPATPETQEDIPEWEKELQAELQDFEVVDNEDSAEWEKEIEDMLEEENV</sequence>
<dbReference type="InterPro" id="IPR005607">
    <property type="entry name" value="BSD_dom"/>
</dbReference>
<dbReference type="InterPro" id="IPR035925">
    <property type="entry name" value="BSD_dom_sf"/>
</dbReference>
<feature type="domain" description="BSD" evidence="2">
    <location>
        <begin position="227"/>
        <end position="262"/>
    </location>
</feature>
<feature type="compositionally biased region" description="Polar residues" evidence="1">
    <location>
        <begin position="282"/>
        <end position="301"/>
    </location>
</feature>
<dbReference type="SMART" id="SM00751">
    <property type="entry name" value="BSD"/>
    <property type="match status" value="1"/>
</dbReference>
<dbReference type="PANTHER" id="PTHR16019">
    <property type="entry name" value="SYNAPSE-ASSOCIATED PROTEIN"/>
    <property type="match status" value="1"/>
</dbReference>
<dbReference type="Proteomes" id="UP001159428">
    <property type="component" value="Unassembled WGS sequence"/>
</dbReference>
<comment type="caution">
    <text evidence="3">The sequence shown here is derived from an EMBL/GenBank/DDBJ whole genome shotgun (WGS) entry which is preliminary data.</text>
</comment>
<evidence type="ECO:0000313" key="4">
    <source>
        <dbReference type="Proteomes" id="UP001159428"/>
    </source>
</evidence>
<dbReference type="GO" id="GO:0045202">
    <property type="term" value="C:synapse"/>
    <property type="evidence" value="ECO:0007669"/>
    <property type="project" value="TreeGrafter"/>
</dbReference>
<dbReference type="Gene3D" id="1.10.3970.10">
    <property type="entry name" value="BSD domain"/>
    <property type="match status" value="1"/>
</dbReference>
<evidence type="ECO:0000259" key="2">
    <source>
        <dbReference type="PROSITE" id="PS50858"/>
    </source>
</evidence>
<dbReference type="EMBL" id="CALNXJ010000018">
    <property type="protein sequence ID" value="CAH3121409.1"/>
    <property type="molecule type" value="Genomic_DNA"/>
</dbReference>
<feature type="region of interest" description="Disordered" evidence="1">
    <location>
        <begin position="62"/>
        <end position="109"/>
    </location>
</feature>
<proteinExistence type="predicted"/>
<dbReference type="Pfam" id="PF03909">
    <property type="entry name" value="BSD"/>
    <property type="match status" value="1"/>
</dbReference>
<dbReference type="InterPro" id="IPR051494">
    <property type="entry name" value="BSD_domain-containing"/>
</dbReference>
<dbReference type="SUPFAM" id="SSF140383">
    <property type="entry name" value="BSD domain-like"/>
    <property type="match status" value="1"/>
</dbReference>
<evidence type="ECO:0000313" key="3">
    <source>
        <dbReference type="EMBL" id="CAH3121409.1"/>
    </source>
</evidence>
<dbReference type="GO" id="GO:0005634">
    <property type="term" value="C:nucleus"/>
    <property type="evidence" value="ECO:0007669"/>
    <property type="project" value="TreeGrafter"/>
</dbReference>
<feature type="region of interest" description="Disordered" evidence="1">
    <location>
        <begin position="270"/>
        <end position="387"/>
    </location>
</feature>
<dbReference type="GO" id="GO:0038203">
    <property type="term" value="P:TORC2 signaling"/>
    <property type="evidence" value="ECO:0007669"/>
    <property type="project" value="TreeGrafter"/>
</dbReference>
<dbReference type="PROSITE" id="PS50858">
    <property type="entry name" value="BSD"/>
    <property type="match status" value="1"/>
</dbReference>
<feature type="compositionally biased region" description="Polar residues" evidence="1">
    <location>
        <begin position="330"/>
        <end position="343"/>
    </location>
</feature>